<keyword evidence="4" id="KW-1185">Reference proteome</keyword>
<dbReference type="AlphaFoldDB" id="A0A3N4M7Z8"/>
<comment type="caution">
    <text evidence="3">The sequence shown here is derived from an EMBL/GenBank/DDBJ whole genome shotgun (WGS) entry which is preliminary data.</text>
</comment>
<dbReference type="Proteomes" id="UP000279089">
    <property type="component" value="Unassembled WGS sequence"/>
</dbReference>
<dbReference type="PANTHER" id="PTHR43236:SF1">
    <property type="entry name" value="BLL7220 PROTEIN"/>
    <property type="match status" value="1"/>
</dbReference>
<gene>
    <name evidence="3" type="ORF">EG028_20215</name>
</gene>
<dbReference type="InterPro" id="IPR010359">
    <property type="entry name" value="IrrE_HExxH"/>
</dbReference>
<reference evidence="4" key="1">
    <citation type="submission" date="2018-11" db="EMBL/GenBank/DDBJ databases">
        <title>Chitinophaga lutea sp.nov., isolate from arsenic contaminated soil.</title>
        <authorList>
            <person name="Zong Y."/>
        </authorList>
    </citation>
    <scope>NUCLEOTIDE SEQUENCE [LARGE SCALE GENOMIC DNA]</scope>
    <source>
        <strain evidence="4">YLT18</strain>
    </source>
</reference>
<dbReference type="RefSeq" id="WP_120518092.1">
    <property type="nucleotide sequence ID" value="NZ_QXZY01000011.1"/>
</dbReference>
<dbReference type="EMBL" id="RMBX01000011">
    <property type="protein sequence ID" value="RPD39448.1"/>
    <property type="molecule type" value="Genomic_DNA"/>
</dbReference>
<protein>
    <submittedName>
        <fullName evidence="3">ImmA/IrrE family metallo-endopeptidase</fullName>
    </submittedName>
</protein>
<proteinExistence type="inferred from homology"/>
<dbReference type="Gene3D" id="1.10.260.40">
    <property type="entry name" value="lambda repressor-like DNA-binding domains"/>
    <property type="match status" value="1"/>
</dbReference>
<evidence type="ECO:0000313" key="3">
    <source>
        <dbReference type="EMBL" id="RPD39448.1"/>
    </source>
</evidence>
<accession>A0A3N4M7Z8</accession>
<dbReference type="PANTHER" id="PTHR43236">
    <property type="entry name" value="ANTITOXIN HIGA1"/>
    <property type="match status" value="1"/>
</dbReference>
<dbReference type="GO" id="GO:0003677">
    <property type="term" value="F:DNA binding"/>
    <property type="evidence" value="ECO:0007669"/>
    <property type="project" value="InterPro"/>
</dbReference>
<evidence type="ECO:0000313" key="4">
    <source>
        <dbReference type="Proteomes" id="UP000279089"/>
    </source>
</evidence>
<dbReference type="SUPFAM" id="SSF47413">
    <property type="entry name" value="lambda repressor-like DNA-binding domains"/>
    <property type="match status" value="1"/>
</dbReference>
<comment type="similarity">
    <text evidence="1">Belongs to the short-chain fatty acyl-CoA assimilation regulator (ScfR) family.</text>
</comment>
<dbReference type="InterPro" id="IPR010982">
    <property type="entry name" value="Lambda_DNA-bd_dom_sf"/>
</dbReference>
<dbReference type="PROSITE" id="PS50943">
    <property type="entry name" value="HTH_CROC1"/>
    <property type="match status" value="1"/>
</dbReference>
<evidence type="ECO:0000256" key="1">
    <source>
        <dbReference type="ARBA" id="ARBA00007227"/>
    </source>
</evidence>
<dbReference type="InterPro" id="IPR001387">
    <property type="entry name" value="Cro/C1-type_HTH"/>
</dbReference>
<sequence>MFNRKMITLAREARGLSQEQLSNMLHGITQATLSNFETGRLDLNEDSVSKIAHALNFPITLFKHEAQFNRISKFYYRKRSSFPAKEIVPLEAKIDIIRRAYSEFLRSIEFEFKELPKIPVSGKNNPEVIAKYIRLFLGLNEGPIDNPVSIIEKIGIPVLFLDVKSDKFSGMVVETDKNKPLIVINKNMPNDHKKFTLAHELGHLVMHNAFTEDPEFFERLEDRETVEKEADRFAGAFLIPAEQARYTFRPLTYSRLSDLKLHWKVSKQAIIYRAKDLGIIDDVKFKTLFIELSRFGERKKEKLEIQIDEPKLLKMIINAFEKHLGYTTKSLAENIAGLNESEFLDWFDIHRPGLKVVAKS</sequence>
<dbReference type="SMART" id="SM00530">
    <property type="entry name" value="HTH_XRE"/>
    <property type="match status" value="1"/>
</dbReference>
<dbReference type="Gene3D" id="1.10.10.2910">
    <property type="match status" value="1"/>
</dbReference>
<organism evidence="3 4">
    <name type="scientific">Chitinophaga barathri</name>
    <dbReference type="NCBI Taxonomy" id="1647451"/>
    <lineage>
        <taxon>Bacteria</taxon>
        <taxon>Pseudomonadati</taxon>
        <taxon>Bacteroidota</taxon>
        <taxon>Chitinophagia</taxon>
        <taxon>Chitinophagales</taxon>
        <taxon>Chitinophagaceae</taxon>
        <taxon>Chitinophaga</taxon>
    </lineage>
</organism>
<dbReference type="InterPro" id="IPR052345">
    <property type="entry name" value="Rad_response_metalloprotease"/>
</dbReference>
<feature type="domain" description="HTH cro/C1-type" evidence="2">
    <location>
        <begin position="7"/>
        <end position="62"/>
    </location>
</feature>
<name>A0A3N4M7Z8_9BACT</name>
<dbReference type="CDD" id="cd00093">
    <property type="entry name" value="HTH_XRE"/>
    <property type="match status" value="1"/>
</dbReference>
<dbReference type="OrthoDB" id="9794834at2"/>
<dbReference type="Pfam" id="PF06114">
    <property type="entry name" value="Peptidase_M78"/>
    <property type="match status" value="1"/>
</dbReference>
<dbReference type="Pfam" id="PF01381">
    <property type="entry name" value="HTH_3"/>
    <property type="match status" value="1"/>
</dbReference>
<evidence type="ECO:0000259" key="2">
    <source>
        <dbReference type="PROSITE" id="PS50943"/>
    </source>
</evidence>